<gene>
    <name evidence="1" type="ORF">ACFQ5G_12650</name>
</gene>
<dbReference type="Proteomes" id="UP001597183">
    <property type="component" value="Unassembled WGS sequence"/>
</dbReference>
<accession>A0ABW4A616</accession>
<reference evidence="2" key="1">
    <citation type="journal article" date="2019" name="Int. J. Syst. Evol. Microbiol.">
        <title>The Global Catalogue of Microorganisms (GCM) 10K type strain sequencing project: providing services to taxonomists for standard genome sequencing and annotation.</title>
        <authorList>
            <consortium name="The Broad Institute Genomics Platform"/>
            <consortium name="The Broad Institute Genome Sequencing Center for Infectious Disease"/>
            <person name="Wu L."/>
            <person name="Ma J."/>
        </authorList>
    </citation>
    <scope>NUCLEOTIDE SEQUENCE [LARGE SCALE GENOMIC DNA]</scope>
    <source>
        <strain evidence="2">CCM 7526</strain>
    </source>
</reference>
<keyword evidence="2" id="KW-1185">Reference proteome</keyword>
<evidence type="ECO:0000313" key="2">
    <source>
        <dbReference type="Proteomes" id="UP001597183"/>
    </source>
</evidence>
<dbReference type="EMBL" id="JBHTMK010000016">
    <property type="protein sequence ID" value="MFD1366196.1"/>
    <property type="molecule type" value="Genomic_DNA"/>
</dbReference>
<protein>
    <recommendedName>
        <fullName evidence="3">Virion structural protein</fullName>
    </recommendedName>
</protein>
<sequence>MAQNRIYTVSFSAVAVTAAVDLFEITPADDKPCEVIGLFIGQSSDVGDAAAELLPYTVLRGHTTSGSGGTATTPRPLNRSDTAAGFTAETCNTTAASAGTAVALHADTFHVASGEKLWLPEGCEWELTQADTTLVVRLAAAPADSLTMSGTLYVREQG</sequence>
<comment type="caution">
    <text evidence="1">The sequence shown here is derived from an EMBL/GenBank/DDBJ whole genome shotgun (WGS) entry which is preliminary data.</text>
</comment>
<organism evidence="1 2">
    <name type="scientific">Actinoplanes sichuanensis</name>
    <dbReference type="NCBI Taxonomy" id="512349"/>
    <lineage>
        <taxon>Bacteria</taxon>
        <taxon>Bacillati</taxon>
        <taxon>Actinomycetota</taxon>
        <taxon>Actinomycetes</taxon>
        <taxon>Micromonosporales</taxon>
        <taxon>Micromonosporaceae</taxon>
        <taxon>Actinoplanes</taxon>
    </lineage>
</organism>
<proteinExistence type="predicted"/>
<dbReference type="RefSeq" id="WP_317786522.1">
    <property type="nucleotide sequence ID" value="NZ_AP028461.1"/>
</dbReference>
<evidence type="ECO:0008006" key="3">
    <source>
        <dbReference type="Google" id="ProtNLM"/>
    </source>
</evidence>
<evidence type="ECO:0000313" key="1">
    <source>
        <dbReference type="EMBL" id="MFD1366196.1"/>
    </source>
</evidence>
<name>A0ABW4A616_9ACTN</name>